<gene>
    <name evidence="4" type="ORF">MSPICULIGERA_LOCUS6369</name>
</gene>
<dbReference type="Gene3D" id="1.10.10.1870">
    <property type="entry name" value="ShTK domain-like"/>
    <property type="match status" value="1"/>
</dbReference>
<evidence type="ECO:0000313" key="5">
    <source>
        <dbReference type="Proteomes" id="UP001177023"/>
    </source>
</evidence>
<evidence type="ECO:0000259" key="3">
    <source>
        <dbReference type="PROSITE" id="PS51670"/>
    </source>
</evidence>
<feature type="domain" description="ShKT" evidence="3">
    <location>
        <begin position="105"/>
        <end position="143"/>
    </location>
</feature>
<dbReference type="PROSITE" id="PS51670">
    <property type="entry name" value="SHKT"/>
    <property type="match status" value="2"/>
</dbReference>
<reference evidence="4" key="1">
    <citation type="submission" date="2023-06" db="EMBL/GenBank/DDBJ databases">
        <authorList>
            <person name="Delattre M."/>
        </authorList>
    </citation>
    <scope>NUCLEOTIDE SEQUENCE</scope>
    <source>
        <strain evidence="4">AF72</strain>
    </source>
</reference>
<dbReference type="InterPro" id="IPR003582">
    <property type="entry name" value="ShKT_dom"/>
</dbReference>
<evidence type="ECO:0000256" key="2">
    <source>
        <dbReference type="SAM" id="SignalP"/>
    </source>
</evidence>
<feature type="domain" description="ShKT" evidence="3">
    <location>
        <begin position="65"/>
        <end position="101"/>
    </location>
</feature>
<name>A0AA36FUW5_9BILA</name>
<evidence type="ECO:0000313" key="4">
    <source>
        <dbReference type="EMBL" id="CAJ0567833.1"/>
    </source>
</evidence>
<comment type="caution">
    <text evidence="1">Lacks conserved residue(s) required for the propagation of feature annotation.</text>
</comment>
<dbReference type="PANTHER" id="PTHR21724:SF109">
    <property type="entry name" value="SHKT DOMAIN-CONTAINING PROTEIN"/>
    <property type="match status" value="1"/>
</dbReference>
<comment type="caution">
    <text evidence="4">The sequence shown here is derived from an EMBL/GenBank/DDBJ whole genome shotgun (WGS) entry which is preliminary data.</text>
</comment>
<dbReference type="Pfam" id="PF01549">
    <property type="entry name" value="ShK"/>
    <property type="match status" value="2"/>
</dbReference>
<accession>A0AA36FUW5</accession>
<keyword evidence="2" id="KW-0732">Signal</keyword>
<keyword evidence="5" id="KW-1185">Reference proteome</keyword>
<dbReference type="SMART" id="SM00254">
    <property type="entry name" value="ShKT"/>
    <property type="match status" value="2"/>
</dbReference>
<dbReference type="AlphaFoldDB" id="A0AA36FUW5"/>
<proteinExistence type="predicted"/>
<dbReference type="EMBL" id="CATQJA010001577">
    <property type="protein sequence ID" value="CAJ0567833.1"/>
    <property type="molecule type" value="Genomic_DNA"/>
</dbReference>
<sequence length="143" mass="15115">MQIRLVVAAIIGFVCHQATADCPAAAPVSTNYIIGPSIANSCPTGYECIEYYGTGQCVYSAAVTCKDSTSSCGTWAKNGYCTDPKNAKTKATTCAYTCKTCTGACVDKSNNCATWIKNSNFCQSSNYDLATKLANCQKSCNLC</sequence>
<feature type="non-terminal residue" evidence="4">
    <location>
        <position position="143"/>
    </location>
</feature>
<feature type="signal peptide" evidence="2">
    <location>
        <begin position="1"/>
        <end position="20"/>
    </location>
</feature>
<dbReference type="Gene3D" id="1.10.10.1940">
    <property type="match status" value="1"/>
</dbReference>
<evidence type="ECO:0000256" key="1">
    <source>
        <dbReference type="PROSITE-ProRule" id="PRU01005"/>
    </source>
</evidence>
<dbReference type="PANTHER" id="PTHR21724">
    <property type="entry name" value="SHKT DOMAIN-CONTAINING PROTEIN"/>
    <property type="match status" value="1"/>
</dbReference>
<feature type="chain" id="PRO_5041279830" description="ShKT domain-containing protein" evidence="2">
    <location>
        <begin position="21"/>
        <end position="143"/>
    </location>
</feature>
<organism evidence="4 5">
    <name type="scientific">Mesorhabditis spiculigera</name>
    <dbReference type="NCBI Taxonomy" id="96644"/>
    <lineage>
        <taxon>Eukaryota</taxon>
        <taxon>Metazoa</taxon>
        <taxon>Ecdysozoa</taxon>
        <taxon>Nematoda</taxon>
        <taxon>Chromadorea</taxon>
        <taxon>Rhabditida</taxon>
        <taxon>Rhabditina</taxon>
        <taxon>Rhabditomorpha</taxon>
        <taxon>Rhabditoidea</taxon>
        <taxon>Rhabditidae</taxon>
        <taxon>Mesorhabditinae</taxon>
        <taxon>Mesorhabditis</taxon>
    </lineage>
</organism>
<dbReference type="Proteomes" id="UP001177023">
    <property type="component" value="Unassembled WGS sequence"/>
</dbReference>
<protein>
    <recommendedName>
        <fullName evidence="3">ShKT domain-containing protein</fullName>
    </recommendedName>
</protein>